<feature type="compositionally biased region" description="Pro residues" evidence="1">
    <location>
        <begin position="339"/>
        <end position="350"/>
    </location>
</feature>
<protein>
    <submittedName>
        <fullName evidence="3">PorV/PorQ family protein</fullName>
    </submittedName>
</protein>
<comment type="caution">
    <text evidence="3">The sequence shown here is derived from an EMBL/GenBank/DDBJ whole genome shotgun (WGS) entry which is preliminary data.</text>
</comment>
<sequence>MNFKEWTMRTLRLCTLAALVLSLATAGAANAGIENAGTTAANFLALGANARTLAMGGATLGFGSDLGASSWNAAALGWVESPALVLSHAGLANSTLQEWAGFGGRMGASDMRWAVTGLYQGDGSFEGRDATGASTGTFSASDMAIGGMLARQFGENVTVGFGAKFVDEKLATATGWGVTFDGGLMMKQGPFGLGIAAQNLGGQMHYANAVYRFPSNVGAGVSWTDPNTGLRLAVDANFPSAYYRDVRAGVEWMWHDMLALRAGYRAEMGSANDALSGPTFGVGGGRNGMWMDYGYLLSGNGEGQHRLGLRMNLGHVGDSFGQHDTPTLVDRPKNDPNMIGPPVPKPSKKH</sequence>
<keyword evidence="2" id="KW-0732">Signal</keyword>
<name>A0A9D6L682_UNCEI</name>
<dbReference type="Proteomes" id="UP000807850">
    <property type="component" value="Unassembled WGS sequence"/>
</dbReference>
<dbReference type="NCBIfam" id="NF033709">
    <property type="entry name" value="PorV_fam"/>
    <property type="match status" value="1"/>
</dbReference>
<feature type="chain" id="PRO_5038679978" evidence="2">
    <location>
        <begin position="32"/>
        <end position="350"/>
    </location>
</feature>
<feature type="signal peptide" evidence="2">
    <location>
        <begin position="1"/>
        <end position="31"/>
    </location>
</feature>
<gene>
    <name evidence="3" type="ORF">HY076_03760</name>
</gene>
<evidence type="ECO:0000256" key="2">
    <source>
        <dbReference type="SAM" id="SignalP"/>
    </source>
</evidence>
<accession>A0A9D6L682</accession>
<feature type="region of interest" description="Disordered" evidence="1">
    <location>
        <begin position="320"/>
        <end position="350"/>
    </location>
</feature>
<dbReference type="AlphaFoldDB" id="A0A9D6L682"/>
<reference evidence="3" key="1">
    <citation type="submission" date="2020-07" db="EMBL/GenBank/DDBJ databases">
        <title>Huge and variable diversity of episymbiotic CPR bacteria and DPANN archaea in groundwater ecosystems.</title>
        <authorList>
            <person name="He C.Y."/>
            <person name="Keren R."/>
            <person name="Whittaker M."/>
            <person name="Farag I.F."/>
            <person name="Doudna J."/>
            <person name="Cate J.H.D."/>
            <person name="Banfield J.F."/>
        </authorList>
    </citation>
    <scope>NUCLEOTIDE SEQUENCE</scope>
    <source>
        <strain evidence="3">NC_groundwater_928_Pr1_S-0.2um_72_17</strain>
    </source>
</reference>
<evidence type="ECO:0000313" key="4">
    <source>
        <dbReference type="Proteomes" id="UP000807850"/>
    </source>
</evidence>
<dbReference type="EMBL" id="JACQAY010000113">
    <property type="protein sequence ID" value="MBI3539371.1"/>
    <property type="molecule type" value="Genomic_DNA"/>
</dbReference>
<evidence type="ECO:0000313" key="3">
    <source>
        <dbReference type="EMBL" id="MBI3539371.1"/>
    </source>
</evidence>
<evidence type="ECO:0000256" key="1">
    <source>
        <dbReference type="SAM" id="MobiDB-lite"/>
    </source>
</evidence>
<proteinExistence type="predicted"/>
<organism evidence="3 4">
    <name type="scientific">Eiseniibacteriota bacterium</name>
    <dbReference type="NCBI Taxonomy" id="2212470"/>
    <lineage>
        <taxon>Bacteria</taxon>
        <taxon>Candidatus Eiseniibacteriota</taxon>
    </lineage>
</organism>
<dbReference type="Gene3D" id="2.40.160.60">
    <property type="entry name" value="Outer membrane protein transport protein (OMPP1/FadL/TodX)"/>
    <property type="match status" value="1"/>
</dbReference>